<dbReference type="KEGG" id="ssl:SS1G_05356"/>
<protein>
    <submittedName>
        <fullName evidence="2">Uncharacterized protein</fullName>
    </submittedName>
</protein>
<feature type="compositionally biased region" description="Low complexity" evidence="1">
    <location>
        <begin position="1"/>
        <end position="39"/>
    </location>
</feature>
<feature type="region of interest" description="Disordered" evidence="1">
    <location>
        <begin position="151"/>
        <end position="189"/>
    </location>
</feature>
<dbReference type="VEuPathDB" id="FungiDB:sscle_08g066150"/>
<feature type="compositionally biased region" description="Low complexity" evidence="1">
    <location>
        <begin position="163"/>
        <end position="180"/>
    </location>
</feature>
<name>A0A1D9QA87_SCLS1</name>
<dbReference type="OMA" id="ARNKEPD"/>
<reference evidence="3" key="1">
    <citation type="journal article" date="2017" name="Genome Biol. Evol.">
        <title>The complete genome sequence of the phytopathogenic fungus Sclerotinia sclerotiorum reveals insights into the genome architecture of broad host range pathogens.</title>
        <authorList>
            <person name="Derbyshire M."/>
            <person name="Denton-Giles M."/>
            <person name="Hegedus D."/>
            <person name="Seifbarghy S."/>
            <person name="Rollins J."/>
            <person name="van Kan J."/>
            <person name="Seidl M.F."/>
            <person name="Faino L."/>
            <person name="Mbengue M."/>
            <person name="Navaud O."/>
            <person name="Raffaele S."/>
            <person name="Hammond-Kosack K."/>
            <person name="Heard S."/>
            <person name="Oliver R."/>
        </authorList>
    </citation>
    <scope>NUCLEOTIDE SEQUENCE [LARGE SCALE GENOMIC DNA]</scope>
    <source>
        <strain evidence="3">ATCC 18683 / 1980 / Ss-1</strain>
    </source>
</reference>
<dbReference type="AlphaFoldDB" id="A0A1D9QA87"/>
<proteinExistence type="predicted"/>
<feature type="region of interest" description="Disordered" evidence="1">
    <location>
        <begin position="1"/>
        <end position="73"/>
    </location>
</feature>
<dbReference type="RefSeq" id="XP_001593928.1">
    <property type="nucleotide sequence ID" value="XM_001593878.1"/>
</dbReference>
<feature type="compositionally biased region" description="Acidic residues" evidence="1">
    <location>
        <begin position="55"/>
        <end position="67"/>
    </location>
</feature>
<evidence type="ECO:0000313" key="2">
    <source>
        <dbReference type="EMBL" id="APA11845.1"/>
    </source>
</evidence>
<evidence type="ECO:0000256" key="1">
    <source>
        <dbReference type="SAM" id="MobiDB-lite"/>
    </source>
</evidence>
<dbReference type="EMBL" id="CP017821">
    <property type="protein sequence ID" value="APA11845.1"/>
    <property type="molecule type" value="Genomic_DNA"/>
</dbReference>
<feature type="compositionally biased region" description="Basic and acidic residues" evidence="1">
    <location>
        <begin position="43"/>
        <end position="54"/>
    </location>
</feature>
<dbReference type="Proteomes" id="UP000177798">
    <property type="component" value="Chromosome 8"/>
</dbReference>
<evidence type="ECO:0000313" key="3">
    <source>
        <dbReference type="Proteomes" id="UP000177798"/>
    </source>
</evidence>
<dbReference type="OrthoDB" id="5372011at2759"/>
<accession>A0A1D9QA87</accession>
<sequence>MNSNSANNTPSRPTPSSRPNSNKKSTWASASASSSKTSSFARLKQDQQARNKDPDDIDYEESPSDDELSGRSYDVFGNESYTNVIIRREAVAVLDSPELLMMHAQARNDSIPQTRLHFIQLLSGQPPTPAQEKDAAERRLAQLKKLAKKRELADAGMIEKDPGSSSRSGAATARSTGSDTSKTKAEQAGAGVDDIWRRFDLKFRHGIPPSA</sequence>
<organism evidence="2 3">
    <name type="scientific">Sclerotinia sclerotiorum (strain ATCC 18683 / 1980 / Ss-1)</name>
    <name type="common">White mold</name>
    <name type="synonym">Whetzelinia sclerotiorum</name>
    <dbReference type="NCBI Taxonomy" id="665079"/>
    <lineage>
        <taxon>Eukaryota</taxon>
        <taxon>Fungi</taxon>
        <taxon>Dikarya</taxon>
        <taxon>Ascomycota</taxon>
        <taxon>Pezizomycotina</taxon>
        <taxon>Leotiomycetes</taxon>
        <taxon>Helotiales</taxon>
        <taxon>Sclerotiniaceae</taxon>
        <taxon>Sclerotinia</taxon>
    </lineage>
</organism>
<feature type="compositionally biased region" description="Basic and acidic residues" evidence="1">
    <location>
        <begin position="151"/>
        <end position="162"/>
    </location>
</feature>
<gene>
    <name evidence="2" type="ORF">sscle_08g066150</name>
</gene>